<evidence type="ECO:0000313" key="1">
    <source>
        <dbReference type="EMBL" id="KAH9310943.1"/>
    </source>
</evidence>
<gene>
    <name evidence="1" type="ORF">KI387_025978</name>
</gene>
<dbReference type="AlphaFoldDB" id="A0AA38FVK9"/>
<reference evidence="1 2" key="1">
    <citation type="journal article" date="2021" name="Nat. Plants">
        <title>The Taxus genome provides insights into paclitaxel biosynthesis.</title>
        <authorList>
            <person name="Xiong X."/>
            <person name="Gou J."/>
            <person name="Liao Q."/>
            <person name="Li Y."/>
            <person name="Zhou Q."/>
            <person name="Bi G."/>
            <person name="Li C."/>
            <person name="Du R."/>
            <person name="Wang X."/>
            <person name="Sun T."/>
            <person name="Guo L."/>
            <person name="Liang H."/>
            <person name="Lu P."/>
            <person name="Wu Y."/>
            <person name="Zhang Z."/>
            <person name="Ro D.K."/>
            <person name="Shang Y."/>
            <person name="Huang S."/>
            <person name="Yan J."/>
        </authorList>
    </citation>
    <scope>NUCLEOTIDE SEQUENCE [LARGE SCALE GENOMIC DNA]</scope>
    <source>
        <strain evidence="1">Ta-2019</strain>
    </source>
</reference>
<dbReference type="Proteomes" id="UP000824469">
    <property type="component" value="Unassembled WGS sequence"/>
</dbReference>
<organism evidence="1 2">
    <name type="scientific">Taxus chinensis</name>
    <name type="common">Chinese yew</name>
    <name type="synonym">Taxus wallichiana var. chinensis</name>
    <dbReference type="NCBI Taxonomy" id="29808"/>
    <lineage>
        <taxon>Eukaryota</taxon>
        <taxon>Viridiplantae</taxon>
        <taxon>Streptophyta</taxon>
        <taxon>Embryophyta</taxon>
        <taxon>Tracheophyta</taxon>
        <taxon>Spermatophyta</taxon>
        <taxon>Pinopsida</taxon>
        <taxon>Pinidae</taxon>
        <taxon>Conifers II</taxon>
        <taxon>Cupressales</taxon>
        <taxon>Taxaceae</taxon>
        <taxon>Taxus</taxon>
    </lineage>
</organism>
<feature type="non-terminal residue" evidence="1">
    <location>
        <position position="96"/>
    </location>
</feature>
<dbReference type="EMBL" id="JAHRHJ020000006">
    <property type="protein sequence ID" value="KAH9310943.1"/>
    <property type="molecule type" value="Genomic_DNA"/>
</dbReference>
<keyword evidence="2" id="KW-1185">Reference proteome</keyword>
<proteinExistence type="predicted"/>
<sequence length="96" mass="10695">SSEEMLKPNCRAPCRDHFGLLLQILILIAKIDSSLDFVRKAKKIIDRKKMSLEKRFVGFADASFGSMRIKVIGAKGYVDSDTLAKHPSTTILIGDK</sequence>
<comment type="caution">
    <text evidence="1">The sequence shown here is derived from an EMBL/GenBank/DDBJ whole genome shotgun (WGS) entry which is preliminary data.</text>
</comment>
<accession>A0AA38FVK9</accession>
<feature type="non-terminal residue" evidence="1">
    <location>
        <position position="1"/>
    </location>
</feature>
<name>A0AA38FVK9_TAXCH</name>
<evidence type="ECO:0000313" key="2">
    <source>
        <dbReference type="Proteomes" id="UP000824469"/>
    </source>
</evidence>
<protein>
    <submittedName>
        <fullName evidence="1">Uncharacterized protein</fullName>
    </submittedName>
</protein>